<reference evidence="1" key="1">
    <citation type="journal article" date="2022" name="Int. J. Mol. Sci.">
        <title>Draft Genome of Tanacetum Coccineum: Genomic Comparison of Closely Related Tanacetum-Family Plants.</title>
        <authorList>
            <person name="Yamashiro T."/>
            <person name="Shiraishi A."/>
            <person name="Nakayama K."/>
            <person name="Satake H."/>
        </authorList>
    </citation>
    <scope>NUCLEOTIDE SEQUENCE</scope>
</reference>
<reference evidence="1" key="2">
    <citation type="submission" date="2022-01" db="EMBL/GenBank/DDBJ databases">
        <authorList>
            <person name="Yamashiro T."/>
            <person name="Shiraishi A."/>
            <person name="Satake H."/>
            <person name="Nakayama K."/>
        </authorList>
    </citation>
    <scope>NUCLEOTIDE SEQUENCE</scope>
</reference>
<organism evidence="1 2">
    <name type="scientific">Tanacetum coccineum</name>
    <dbReference type="NCBI Taxonomy" id="301880"/>
    <lineage>
        <taxon>Eukaryota</taxon>
        <taxon>Viridiplantae</taxon>
        <taxon>Streptophyta</taxon>
        <taxon>Embryophyta</taxon>
        <taxon>Tracheophyta</taxon>
        <taxon>Spermatophyta</taxon>
        <taxon>Magnoliopsida</taxon>
        <taxon>eudicotyledons</taxon>
        <taxon>Gunneridae</taxon>
        <taxon>Pentapetalae</taxon>
        <taxon>asterids</taxon>
        <taxon>campanulids</taxon>
        <taxon>Asterales</taxon>
        <taxon>Asteraceae</taxon>
        <taxon>Asteroideae</taxon>
        <taxon>Anthemideae</taxon>
        <taxon>Anthemidinae</taxon>
        <taxon>Tanacetum</taxon>
    </lineage>
</organism>
<comment type="caution">
    <text evidence="1">The sequence shown here is derived from an EMBL/GenBank/DDBJ whole genome shotgun (WGS) entry which is preliminary data.</text>
</comment>
<proteinExistence type="predicted"/>
<evidence type="ECO:0000313" key="2">
    <source>
        <dbReference type="Proteomes" id="UP001151760"/>
    </source>
</evidence>
<dbReference type="EMBL" id="BQNB010009541">
    <property type="protein sequence ID" value="GJS64954.1"/>
    <property type="molecule type" value="Genomic_DNA"/>
</dbReference>
<evidence type="ECO:0000313" key="1">
    <source>
        <dbReference type="EMBL" id="GJS64954.1"/>
    </source>
</evidence>
<name>A0ABQ4XI33_9ASTR</name>
<sequence>MACSLLHTDSEVEALVQKLIDEDKGRQNEILDLALQFENSCTAKDDLRNAYEKCNDISQESRALIDNLLKEGSDKDYELNLSILDIDDSDLHLTPVVRSSSSTHVEPSPYTPNPVTIIPGPAGIVQLSSSTRVEPSPSTLNPVRIIPGPVGLVQQAWLLKEKVFILDPDGALMSTQQYMDKVIEDVGEDDDFKSPVWVRATNYANAFCGTVTGCLGRDV</sequence>
<dbReference type="Proteomes" id="UP001151760">
    <property type="component" value="Unassembled WGS sequence"/>
</dbReference>
<keyword evidence="2" id="KW-1185">Reference proteome</keyword>
<protein>
    <submittedName>
        <fullName evidence="1">Uncharacterized protein</fullName>
    </submittedName>
</protein>
<accession>A0ABQ4XI33</accession>
<gene>
    <name evidence="1" type="ORF">Tco_0679518</name>
</gene>